<evidence type="ECO:0000313" key="3">
    <source>
        <dbReference type="Proteomes" id="UP001416858"/>
    </source>
</evidence>
<reference evidence="2 3" key="1">
    <citation type="submission" date="2024-02" db="EMBL/GenBank/DDBJ databases">
        <title>Rhodopirellula caenicola NBRC 110016.</title>
        <authorList>
            <person name="Ichikawa N."/>
            <person name="Katano-Makiyama Y."/>
            <person name="Hidaka K."/>
        </authorList>
    </citation>
    <scope>NUCLEOTIDE SEQUENCE [LARGE SCALE GENOMIC DNA]</scope>
    <source>
        <strain evidence="2 3">NBRC 110016</strain>
    </source>
</reference>
<evidence type="ECO:0008006" key="4">
    <source>
        <dbReference type="Google" id="ProtNLM"/>
    </source>
</evidence>
<evidence type="ECO:0000256" key="1">
    <source>
        <dbReference type="SAM" id="MobiDB-lite"/>
    </source>
</evidence>
<dbReference type="RefSeq" id="WP_345689670.1">
    <property type="nucleotide sequence ID" value="NZ_BAABRO010000042.1"/>
</dbReference>
<keyword evidence="3" id="KW-1185">Reference proteome</keyword>
<name>A0ABP9W1D5_9BACT</name>
<gene>
    <name evidence="2" type="ORF">Rcae01_06710</name>
</gene>
<feature type="region of interest" description="Disordered" evidence="1">
    <location>
        <begin position="167"/>
        <end position="193"/>
    </location>
</feature>
<sequence>MHRNTGGAISGHHNIVRPYSVNSAVRRLKDARLPAVIRISGERQLLANALTACELPFTESARSQRNRRLETEIQQIDTTYNLTASEADGDAVPVQLQDVETFLNSNDQRLRQLLRSIPGCRCTIEFSWDFPITTAGQYNHFPARLLARLGSLGIELVVSVYATSETAANHPMQPSGEIARFEVDDQPSPPADR</sequence>
<evidence type="ECO:0000313" key="2">
    <source>
        <dbReference type="EMBL" id="GAA5511194.1"/>
    </source>
</evidence>
<proteinExistence type="predicted"/>
<organism evidence="2 3">
    <name type="scientific">Novipirellula caenicola</name>
    <dbReference type="NCBI Taxonomy" id="1536901"/>
    <lineage>
        <taxon>Bacteria</taxon>
        <taxon>Pseudomonadati</taxon>
        <taxon>Planctomycetota</taxon>
        <taxon>Planctomycetia</taxon>
        <taxon>Pirellulales</taxon>
        <taxon>Pirellulaceae</taxon>
        <taxon>Novipirellula</taxon>
    </lineage>
</organism>
<comment type="caution">
    <text evidence="2">The sequence shown here is derived from an EMBL/GenBank/DDBJ whole genome shotgun (WGS) entry which is preliminary data.</text>
</comment>
<protein>
    <recommendedName>
        <fullName evidence="4">DUF4279 domain-containing protein</fullName>
    </recommendedName>
</protein>
<accession>A0ABP9W1D5</accession>
<dbReference type="Proteomes" id="UP001416858">
    <property type="component" value="Unassembled WGS sequence"/>
</dbReference>
<dbReference type="EMBL" id="BAABRO010000042">
    <property type="protein sequence ID" value="GAA5511194.1"/>
    <property type="molecule type" value="Genomic_DNA"/>
</dbReference>